<protein>
    <submittedName>
        <fullName evidence="1">Uncharacterized protein</fullName>
    </submittedName>
</protein>
<organism evidence="1 2">
    <name type="scientific">Bacteroides reticulotermitis</name>
    <dbReference type="NCBI Taxonomy" id="1133319"/>
    <lineage>
        <taxon>Bacteria</taxon>
        <taxon>Pseudomonadati</taxon>
        <taxon>Bacteroidota</taxon>
        <taxon>Bacteroidia</taxon>
        <taxon>Bacteroidales</taxon>
        <taxon>Bacteroidaceae</taxon>
        <taxon>Bacteroides</taxon>
    </lineage>
</organism>
<gene>
    <name evidence="1" type="ORF">GGR06_002719</name>
</gene>
<accession>A0A840CXU0</accession>
<name>A0A840CXU0_9BACE</name>
<reference evidence="1" key="1">
    <citation type="submission" date="2020-08" db="EMBL/GenBank/DDBJ databases">
        <title>Genomic Encyclopedia of Type Strains, Phase IV (KMG-IV): sequencing the most valuable type-strain genomes for metagenomic binning, comparative biology and taxonomic classification.</title>
        <authorList>
            <person name="Goeker M."/>
        </authorList>
    </citation>
    <scope>NUCLEOTIDE SEQUENCE [LARGE SCALE GENOMIC DNA]</scope>
    <source>
        <strain evidence="1">DSM 105720</strain>
    </source>
</reference>
<proteinExistence type="predicted"/>
<evidence type="ECO:0000313" key="1">
    <source>
        <dbReference type="EMBL" id="MBB4044917.1"/>
    </source>
</evidence>
<dbReference type="EMBL" id="JACIER010000011">
    <property type="protein sequence ID" value="MBB4044917.1"/>
    <property type="molecule type" value="Genomic_DNA"/>
</dbReference>
<sequence length="131" mass="14077">MKYKGGNDLAAASVNYLNSMYGNGGANVLDALIGSTNSFNMKNQLPTDKNGYVVDAMQYEESVSGGGDIYAGIIMNNNVSAYRKVEETSHELFHAYQYENGQGGAVSSFKTGAKKMPPACTTNILKESQIK</sequence>
<keyword evidence="2" id="KW-1185">Reference proteome</keyword>
<dbReference type="AlphaFoldDB" id="A0A840CXU0"/>
<dbReference type="RefSeq" id="WP_044160639.1">
    <property type="nucleotide sequence ID" value="NZ_JACIER010000011.1"/>
</dbReference>
<evidence type="ECO:0000313" key="2">
    <source>
        <dbReference type="Proteomes" id="UP000560658"/>
    </source>
</evidence>
<comment type="caution">
    <text evidence="1">The sequence shown here is derived from an EMBL/GenBank/DDBJ whole genome shotgun (WGS) entry which is preliminary data.</text>
</comment>
<dbReference type="Proteomes" id="UP000560658">
    <property type="component" value="Unassembled WGS sequence"/>
</dbReference>